<dbReference type="HOGENOM" id="CLU_029507_0_1_1"/>
<keyword evidence="4 6" id="KW-0560">Oxidoreductase</keyword>
<keyword evidence="2 6" id="KW-0575">Peroxidase</keyword>
<dbReference type="InterPro" id="IPR013766">
    <property type="entry name" value="Thioredoxin_domain"/>
</dbReference>
<feature type="domain" description="Thioredoxin" evidence="8">
    <location>
        <begin position="37"/>
        <end position="198"/>
    </location>
</feature>
<dbReference type="GO" id="GO:0006979">
    <property type="term" value="P:response to oxidative stress"/>
    <property type="evidence" value="ECO:0007669"/>
    <property type="project" value="InterPro"/>
</dbReference>
<dbReference type="PANTHER" id="PTHR11592:SF134">
    <property type="entry name" value="PHOSPHOLIPID HYDROPEROXIDE GLUTATHIONE PEROXIDASE"/>
    <property type="match status" value="1"/>
</dbReference>
<sequence>MPRVKTKARKRTQPTGDAADTKHTTAESSEPEPSSEASSATTIYEFTAKTIEGEEISLEKYKGHVCIIVNVASKCGHTKSNYEQFVELYDKYSEEKGLRILAFPCNQFGGQEPGDSEKICEFVKARNVKFDMFEKIKVNGKDAHPLWKFLKEKLPSPKGKDIKWNFTKFIVNDEGVPVERHASSVKPLTLLESLQKLW</sequence>
<keyword evidence="10" id="KW-1185">Reference proteome</keyword>
<accession>D6WGA0</accession>
<evidence type="ECO:0000256" key="5">
    <source>
        <dbReference type="PIRSR" id="PIRSR000303-1"/>
    </source>
</evidence>
<evidence type="ECO:0000256" key="4">
    <source>
        <dbReference type="ARBA" id="ARBA00023002"/>
    </source>
</evidence>
<evidence type="ECO:0000256" key="3">
    <source>
        <dbReference type="ARBA" id="ARBA00022933"/>
    </source>
</evidence>
<dbReference type="PROSITE" id="PS51352">
    <property type="entry name" value="THIOREDOXIN_2"/>
    <property type="match status" value="1"/>
</dbReference>
<dbReference type="PIRSF" id="PIRSF000303">
    <property type="entry name" value="Glutathion_perox"/>
    <property type="match status" value="1"/>
</dbReference>
<dbReference type="PROSITE" id="PS51355">
    <property type="entry name" value="GLUTATHIONE_PEROXID_3"/>
    <property type="match status" value="1"/>
</dbReference>
<dbReference type="InterPro" id="IPR000889">
    <property type="entry name" value="Glutathione_peroxidase"/>
</dbReference>
<name>D6WGA0_TRICA</name>
<dbReference type="FunFam" id="3.40.30.10:FF:000025">
    <property type="entry name" value="Glutathione peroxidase"/>
    <property type="match status" value="1"/>
</dbReference>
<evidence type="ECO:0000259" key="8">
    <source>
        <dbReference type="PROSITE" id="PS51352"/>
    </source>
</evidence>
<dbReference type="PhylomeDB" id="D6WGA0"/>
<keyword evidence="3" id="KW-0712">Selenocysteine</keyword>
<dbReference type="Pfam" id="PF00255">
    <property type="entry name" value="GSHPx"/>
    <property type="match status" value="1"/>
</dbReference>
<evidence type="ECO:0000313" key="10">
    <source>
        <dbReference type="Proteomes" id="UP000007266"/>
    </source>
</evidence>
<dbReference type="PROSITE" id="PS00763">
    <property type="entry name" value="GLUTATHIONE_PEROXID_2"/>
    <property type="match status" value="1"/>
</dbReference>
<dbReference type="OrthoDB" id="446890at2759"/>
<gene>
    <name evidence="9" type="primary">AUGUSTUS-3.0.2_10354</name>
    <name evidence="9" type="ORF">TcasGA2_TC010354</name>
</gene>
<dbReference type="EMBL" id="KQ971329">
    <property type="protein sequence ID" value="EFA01369.1"/>
    <property type="molecule type" value="Genomic_DNA"/>
</dbReference>
<dbReference type="GO" id="GO:0004601">
    <property type="term" value="F:peroxidase activity"/>
    <property type="evidence" value="ECO:0000318"/>
    <property type="project" value="GO_Central"/>
</dbReference>
<dbReference type="PROSITE" id="PS00460">
    <property type="entry name" value="GLUTATHIONE_PEROXID_1"/>
    <property type="match status" value="1"/>
</dbReference>
<dbReference type="PRINTS" id="PR01011">
    <property type="entry name" value="GLUTPROXDASE"/>
</dbReference>
<dbReference type="OMA" id="YVNYGVT"/>
<evidence type="ECO:0000256" key="1">
    <source>
        <dbReference type="ARBA" id="ARBA00006926"/>
    </source>
</evidence>
<dbReference type="Proteomes" id="UP000007266">
    <property type="component" value="Linkage group 3"/>
</dbReference>
<comment type="similarity">
    <text evidence="1 6">Belongs to the glutathione peroxidase family.</text>
</comment>
<dbReference type="Gene3D" id="3.40.30.10">
    <property type="entry name" value="Glutaredoxin"/>
    <property type="match status" value="1"/>
</dbReference>
<organism evidence="9 10">
    <name type="scientific">Tribolium castaneum</name>
    <name type="common">Red flour beetle</name>
    <dbReference type="NCBI Taxonomy" id="7070"/>
    <lineage>
        <taxon>Eukaryota</taxon>
        <taxon>Metazoa</taxon>
        <taxon>Ecdysozoa</taxon>
        <taxon>Arthropoda</taxon>
        <taxon>Hexapoda</taxon>
        <taxon>Insecta</taxon>
        <taxon>Pterygota</taxon>
        <taxon>Neoptera</taxon>
        <taxon>Endopterygota</taxon>
        <taxon>Coleoptera</taxon>
        <taxon>Polyphaga</taxon>
        <taxon>Cucujiformia</taxon>
        <taxon>Tenebrionidae</taxon>
        <taxon>Tenebrionidae incertae sedis</taxon>
        <taxon>Tribolium</taxon>
    </lineage>
</organism>
<dbReference type="CDD" id="cd00340">
    <property type="entry name" value="GSH_Peroxidase"/>
    <property type="match status" value="1"/>
</dbReference>
<dbReference type="InterPro" id="IPR036249">
    <property type="entry name" value="Thioredoxin-like_sf"/>
</dbReference>
<evidence type="ECO:0000256" key="7">
    <source>
        <dbReference type="SAM" id="MobiDB-lite"/>
    </source>
</evidence>
<dbReference type="SUPFAM" id="SSF52833">
    <property type="entry name" value="Thioredoxin-like"/>
    <property type="match status" value="1"/>
</dbReference>
<dbReference type="STRING" id="7070.D6WGA0"/>
<evidence type="ECO:0000256" key="2">
    <source>
        <dbReference type="ARBA" id="ARBA00022559"/>
    </source>
</evidence>
<evidence type="ECO:0000256" key="6">
    <source>
        <dbReference type="RuleBase" id="RU000499"/>
    </source>
</evidence>
<feature type="compositionally biased region" description="Basic residues" evidence="7">
    <location>
        <begin position="1"/>
        <end position="12"/>
    </location>
</feature>
<feature type="compositionally biased region" description="Low complexity" evidence="7">
    <location>
        <begin position="26"/>
        <end position="41"/>
    </location>
</feature>
<dbReference type="AlphaFoldDB" id="D6WGA0"/>
<proteinExistence type="inferred from homology"/>
<evidence type="ECO:0000313" key="9">
    <source>
        <dbReference type="EMBL" id="EFA01369.1"/>
    </source>
</evidence>
<feature type="active site" evidence="5">
    <location>
        <position position="75"/>
    </location>
</feature>
<protein>
    <recommendedName>
        <fullName evidence="6">Glutathione peroxidase</fullName>
    </recommendedName>
</protein>
<dbReference type="FunCoup" id="D6WGA0">
    <property type="interactions" value="1103"/>
</dbReference>
<reference evidence="9 10" key="2">
    <citation type="journal article" date="2010" name="Nucleic Acids Res.">
        <title>BeetleBase in 2010: revisions to provide comprehensive genomic information for Tribolium castaneum.</title>
        <authorList>
            <person name="Kim H.S."/>
            <person name="Murphy T."/>
            <person name="Xia J."/>
            <person name="Caragea D."/>
            <person name="Park Y."/>
            <person name="Beeman R.W."/>
            <person name="Lorenzen M.D."/>
            <person name="Butcher S."/>
            <person name="Manak J.R."/>
            <person name="Brown S.J."/>
        </authorList>
    </citation>
    <scope>GENOME REANNOTATION</scope>
    <source>
        <strain evidence="9 10">Georgia GA2</strain>
    </source>
</reference>
<dbReference type="PANTHER" id="PTHR11592">
    <property type="entry name" value="GLUTATHIONE PEROXIDASE"/>
    <property type="match status" value="1"/>
</dbReference>
<dbReference type="InterPro" id="IPR029759">
    <property type="entry name" value="GPX_AS"/>
</dbReference>
<dbReference type="InParanoid" id="D6WGA0"/>
<feature type="region of interest" description="Disordered" evidence="7">
    <location>
        <begin position="1"/>
        <end position="41"/>
    </location>
</feature>
<dbReference type="InterPro" id="IPR029760">
    <property type="entry name" value="GPX_CS"/>
</dbReference>
<dbReference type="KEGG" id="tca:658380"/>
<dbReference type="eggNOG" id="KOG1651">
    <property type="taxonomic scope" value="Eukaryota"/>
</dbReference>
<reference evidence="9 10" key="1">
    <citation type="journal article" date="2008" name="Nature">
        <title>The genome of the model beetle and pest Tribolium castaneum.</title>
        <authorList>
            <consortium name="Tribolium Genome Sequencing Consortium"/>
            <person name="Richards S."/>
            <person name="Gibbs R.A."/>
            <person name="Weinstock G.M."/>
            <person name="Brown S.J."/>
            <person name="Denell R."/>
            <person name="Beeman R.W."/>
            <person name="Gibbs R."/>
            <person name="Beeman R.W."/>
            <person name="Brown S.J."/>
            <person name="Bucher G."/>
            <person name="Friedrich M."/>
            <person name="Grimmelikhuijzen C.J."/>
            <person name="Klingler M."/>
            <person name="Lorenzen M."/>
            <person name="Richards S."/>
            <person name="Roth S."/>
            <person name="Schroder R."/>
            <person name="Tautz D."/>
            <person name="Zdobnov E.M."/>
            <person name="Muzny D."/>
            <person name="Gibbs R.A."/>
            <person name="Weinstock G.M."/>
            <person name="Attaway T."/>
            <person name="Bell S."/>
            <person name="Buhay C.J."/>
            <person name="Chandrabose M.N."/>
            <person name="Chavez D."/>
            <person name="Clerk-Blankenburg K.P."/>
            <person name="Cree A."/>
            <person name="Dao M."/>
            <person name="Davis C."/>
            <person name="Chacko J."/>
            <person name="Dinh H."/>
            <person name="Dugan-Rocha S."/>
            <person name="Fowler G."/>
            <person name="Garner T.T."/>
            <person name="Garnes J."/>
            <person name="Gnirke A."/>
            <person name="Hawes A."/>
            <person name="Hernandez J."/>
            <person name="Hines S."/>
            <person name="Holder M."/>
            <person name="Hume J."/>
            <person name="Jhangiani S.N."/>
            <person name="Joshi V."/>
            <person name="Khan Z.M."/>
            <person name="Jackson L."/>
            <person name="Kovar C."/>
            <person name="Kowis A."/>
            <person name="Lee S."/>
            <person name="Lewis L.R."/>
            <person name="Margolis J."/>
            <person name="Morgan M."/>
            <person name="Nazareth L.V."/>
            <person name="Nguyen N."/>
            <person name="Okwuonu G."/>
            <person name="Parker D."/>
            <person name="Richards S."/>
            <person name="Ruiz S.J."/>
            <person name="Santibanez J."/>
            <person name="Savard J."/>
            <person name="Scherer S.E."/>
            <person name="Schneider B."/>
            <person name="Sodergren E."/>
            <person name="Tautz D."/>
            <person name="Vattahil S."/>
            <person name="Villasana D."/>
            <person name="White C.S."/>
            <person name="Wright R."/>
            <person name="Park Y."/>
            <person name="Beeman R.W."/>
            <person name="Lord J."/>
            <person name="Oppert B."/>
            <person name="Lorenzen M."/>
            <person name="Brown S."/>
            <person name="Wang L."/>
            <person name="Savard J."/>
            <person name="Tautz D."/>
            <person name="Richards S."/>
            <person name="Weinstock G."/>
            <person name="Gibbs R.A."/>
            <person name="Liu Y."/>
            <person name="Worley K."/>
            <person name="Weinstock G."/>
            <person name="Elsik C.G."/>
            <person name="Reese J.T."/>
            <person name="Elhaik E."/>
            <person name="Landan G."/>
            <person name="Graur D."/>
            <person name="Arensburger P."/>
            <person name="Atkinson P."/>
            <person name="Beeman R.W."/>
            <person name="Beidler J."/>
            <person name="Brown S.J."/>
            <person name="Demuth J.P."/>
            <person name="Drury D.W."/>
            <person name="Du Y.Z."/>
            <person name="Fujiwara H."/>
            <person name="Lorenzen M."/>
            <person name="Maselli V."/>
            <person name="Osanai M."/>
            <person name="Park Y."/>
            <person name="Robertson H.M."/>
            <person name="Tu Z."/>
            <person name="Wang J.J."/>
            <person name="Wang S."/>
            <person name="Richards S."/>
            <person name="Song H."/>
            <person name="Zhang L."/>
            <person name="Sodergren E."/>
            <person name="Werner D."/>
            <person name="Stanke M."/>
            <person name="Morgenstern B."/>
            <person name="Solovyev V."/>
            <person name="Kosarev P."/>
            <person name="Brown G."/>
            <person name="Chen H.C."/>
            <person name="Ermolaeva O."/>
            <person name="Hlavina W."/>
            <person name="Kapustin Y."/>
            <person name="Kiryutin B."/>
            <person name="Kitts P."/>
            <person name="Maglott D."/>
            <person name="Pruitt K."/>
            <person name="Sapojnikov V."/>
            <person name="Souvorov A."/>
            <person name="Mackey A.J."/>
            <person name="Waterhouse R.M."/>
            <person name="Wyder S."/>
            <person name="Zdobnov E.M."/>
            <person name="Zdobnov E.M."/>
            <person name="Wyder S."/>
            <person name="Kriventseva E.V."/>
            <person name="Kadowaki T."/>
            <person name="Bork P."/>
            <person name="Aranda M."/>
            <person name="Bao R."/>
            <person name="Beermann A."/>
            <person name="Berns N."/>
            <person name="Bolognesi R."/>
            <person name="Bonneton F."/>
            <person name="Bopp D."/>
            <person name="Brown S.J."/>
            <person name="Bucher G."/>
            <person name="Butts T."/>
            <person name="Chaumot A."/>
            <person name="Denell R.E."/>
            <person name="Ferrier D.E."/>
            <person name="Friedrich M."/>
            <person name="Gordon C.M."/>
            <person name="Jindra M."/>
            <person name="Klingler M."/>
            <person name="Lan Q."/>
            <person name="Lattorff H.M."/>
            <person name="Laudet V."/>
            <person name="von Levetsow C."/>
            <person name="Liu Z."/>
            <person name="Lutz R."/>
            <person name="Lynch J.A."/>
            <person name="da Fonseca R.N."/>
            <person name="Posnien N."/>
            <person name="Reuter R."/>
            <person name="Roth S."/>
            <person name="Savard J."/>
            <person name="Schinko J.B."/>
            <person name="Schmitt C."/>
            <person name="Schoppmeier M."/>
            <person name="Schroder R."/>
            <person name="Shippy T.D."/>
            <person name="Simonnet F."/>
            <person name="Marques-Souza H."/>
            <person name="Tautz D."/>
            <person name="Tomoyasu Y."/>
            <person name="Trauner J."/>
            <person name="Van der Zee M."/>
            <person name="Vervoort M."/>
            <person name="Wittkopp N."/>
            <person name="Wimmer E.A."/>
            <person name="Yang X."/>
            <person name="Jones A.K."/>
            <person name="Sattelle D.B."/>
            <person name="Ebert P.R."/>
            <person name="Nelson D."/>
            <person name="Scott J.G."/>
            <person name="Beeman R.W."/>
            <person name="Muthukrishnan S."/>
            <person name="Kramer K.J."/>
            <person name="Arakane Y."/>
            <person name="Beeman R.W."/>
            <person name="Zhu Q."/>
            <person name="Hogenkamp D."/>
            <person name="Dixit R."/>
            <person name="Oppert B."/>
            <person name="Jiang H."/>
            <person name="Zou Z."/>
            <person name="Marshall J."/>
            <person name="Elpidina E."/>
            <person name="Vinokurov K."/>
            <person name="Oppert C."/>
            <person name="Zou Z."/>
            <person name="Evans J."/>
            <person name="Lu Z."/>
            <person name="Zhao P."/>
            <person name="Sumathipala N."/>
            <person name="Altincicek B."/>
            <person name="Vilcinskas A."/>
            <person name="Williams M."/>
            <person name="Hultmark D."/>
            <person name="Hetru C."/>
            <person name="Jiang H."/>
            <person name="Grimmelikhuijzen C.J."/>
            <person name="Hauser F."/>
            <person name="Cazzamali G."/>
            <person name="Williamson M."/>
            <person name="Park Y."/>
            <person name="Li B."/>
            <person name="Tanaka Y."/>
            <person name="Predel R."/>
            <person name="Neupert S."/>
            <person name="Schachtner J."/>
            <person name="Verleyen P."/>
            <person name="Raible F."/>
            <person name="Bork P."/>
            <person name="Friedrich M."/>
            <person name="Walden K.K."/>
            <person name="Robertson H.M."/>
            <person name="Angeli S."/>
            <person name="Foret S."/>
            <person name="Bucher G."/>
            <person name="Schuetz S."/>
            <person name="Maleszka R."/>
            <person name="Wimmer E.A."/>
            <person name="Beeman R.W."/>
            <person name="Lorenzen M."/>
            <person name="Tomoyasu Y."/>
            <person name="Miller S.C."/>
            <person name="Grossmann D."/>
            <person name="Bucher G."/>
        </authorList>
    </citation>
    <scope>NUCLEOTIDE SEQUENCE [LARGE SCALE GENOMIC DNA]</scope>
    <source>
        <strain evidence="9 10">Georgia GA2</strain>
    </source>
</reference>